<dbReference type="PROSITE" id="PS50949">
    <property type="entry name" value="HTH_GNTR"/>
    <property type="match status" value="1"/>
</dbReference>
<feature type="domain" description="HTH gntR-type" evidence="4">
    <location>
        <begin position="26"/>
        <end position="94"/>
    </location>
</feature>
<proteinExistence type="predicted"/>
<organism evidence="5 6">
    <name type="scientific">Lichenifustis flavocetrariae</name>
    <dbReference type="NCBI Taxonomy" id="2949735"/>
    <lineage>
        <taxon>Bacteria</taxon>
        <taxon>Pseudomonadati</taxon>
        <taxon>Pseudomonadota</taxon>
        <taxon>Alphaproteobacteria</taxon>
        <taxon>Hyphomicrobiales</taxon>
        <taxon>Lichenihabitantaceae</taxon>
        <taxon>Lichenifustis</taxon>
    </lineage>
</organism>
<accession>A0AA42CMQ0</accession>
<dbReference type="SUPFAM" id="SSF46785">
    <property type="entry name" value="Winged helix' DNA-binding domain"/>
    <property type="match status" value="1"/>
</dbReference>
<evidence type="ECO:0000256" key="1">
    <source>
        <dbReference type="ARBA" id="ARBA00023015"/>
    </source>
</evidence>
<dbReference type="InterPro" id="IPR000524">
    <property type="entry name" value="Tscrpt_reg_HTH_GntR"/>
</dbReference>
<evidence type="ECO:0000313" key="5">
    <source>
        <dbReference type="EMBL" id="MCW6508585.1"/>
    </source>
</evidence>
<dbReference type="Pfam" id="PF00392">
    <property type="entry name" value="GntR"/>
    <property type="match status" value="1"/>
</dbReference>
<dbReference type="AlphaFoldDB" id="A0AA42CMQ0"/>
<dbReference type="CDD" id="cd07377">
    <property type="entry name" value="WHTH_GntR"/>
    <property type="match status" value="1"/>
</dbReference>
<dbReference type="SMART" id="SM00895">
    <property type="entry name" value="FCD"/>
    <property type="match status" value="1"/>
</dbReference>
<dbReference type="EMBL" id="JAMOIM010000006">
    <property type="protein sequence ID" value="MCW6508585.1"/>
    <property type="molecule type" value="Genomic_DNA"/>
</dbReference>
<keyword evidence="2" id="KW-0238">DNA-binding</keyword>
<dbReference type="PANTHER" id="PTHR43537">
    <property type="entry name" value="TRANSCRIPTIONAL REGULATOR, GNTR FAMILY"/>
    <property type="match status" value="1"/>
</dbReference>
<dbReference type="Pfam" id="PF07729">
    <property type="entry name" value="FCD"/>
    <property type="match status" value="1"/>
</dbReference>
<evidence type="ECO:0000259" key="4">
    <source>
        <dbReference type="PROSITE" id="PS50949"/>
    </source>
</evidence>
<evidence type="ECO:0000256" key="3">
    <source>
        <dbReference type="ARBA" id="ARBA00023163"/>
    </source>
</evidence>
<dbReference type="InterPro" id="IPR008920">
    <property type="entry name" value="TF_FadR/GntR_C"/>
</dbReference>
<evidence type="ECO:0000313" key="6">
    <source>
        <dbReference type="Proteomes" id="UP001165667"/>
    </source>
</evidence>
<dbReference type="InterPro" id="IPR036388">
    <property type="entry name" value="WH-like_DNA-bd_sf"/>
</dbReference>
<name>A0AA42CMQ0_9HYPH</name>
<dbReference type="InterPro" id="IPR011711">
    <property type="entry name" value="GntR_C"/>
</dbReference>
<keyword evidence="6" id="KW-1185">Reference proteome</keyword>
<dbReference type="Gene3D" id="1.20.120.530">
    <property type="entry name" value="GntR ligand-binding domain-like"/>
    <property type="match status" value="1"/>
</dbReference>
<comment type="caution">
    <text evidence="5">The sequence shown here is derived from an EMBL/GenBank/DDBJ whole genome shotgun (WGS) entry which is preliminary data.</text>
</comment>
<keyword evidence="3" id="KW-0804">Transcription</keyword>
<dbReference type="Proteomes" id="UP001165667">
    <property type="component" value="Unassembled WGS sequence"/>
</dbReference>
<dbReference type="PRINTS" id="PR00035">
    <property type="entry name" value="HTHGNTR"/>
</dbReference>
<dbReference type="GO" id="GO:0003677">
    <property type="term" value="F:DNA binding"/>
    <property type="evidence" value="ECO:0007669"/>
    <property type="project" value="UniProtKB-KW"/>
</dbReference>
<evidence type="ECO:0000256" key="2">
    <source>
        <dbReference type="ARBA" id="ARBA00023125"/>
    </source>
</evidence>
<dbReference type="Gene3D" id="1.10.10.10">
    <property type="entry name" value="Winged helix-like DNA-binding domain superfamily/Winged helix DNA-binding domain"/>
    <property type="match status" value="1"/>
</dbReference>
<dbReference type="SMART" id="SM00345">
    <property type="entry name" value="HTH_GNTR"/>
    <property type="match status" value="1"/>
</dbReference>
<sequence length="254" mass="27557">MRSSARLSEPLALRDVPSFRDTIVKRSIKDQVADKIAGLIASGILQIGDALPGERELAAALNVSRETVRGAIQILALRGVLEVSQGARTRVVRAEVGRIAIGFATARAIDAYDLDAVHAARILVERQIVGEAAQRIDAATLATLDRLIAAQESALDDPVRFLISDREFHLTIYGAAANPLLGDFATDLYAYMMERRRVVVAGPGAILRSTQDHRAILEAFRRHDAEAAVAAFAVHTERIYETTRSVLEVRPASA</sequence>
<dbReference type="SUPFAM" id="SSF48008">
    <property type="entry name" value="GntR ligand-binding domain-like"/>
    <property type="match status" value="1"/>
</dbReference>
<protein>
    <submittedName>
        <fullName evidence="5">FCD domain-containing protein</fullName>
    </submittedName>
</protein>
<dbReference type="InterPro" id="IPR036390">
    <property type="entry name" value="WH_DNA-bd_sf"/>
</dbReference>
<dbReference type="GO" id="GO:0003700">
    <property type="term" value="F:DNA-binding transcription factor activity"/>
    <property type="evidence" value="ECO:0007669"/>
    <property type="project" value="InterPro"/>
</dbReference>
<dbReference type="PANTHER" id="PTHR43537:SF5">
    <property type="entry name" value="UXU OPERON TRANSCRIPTIONAL REGULATOR"/>
    <property type="match status" value="1"/>
</dbReference>
<dbReference type="RefSeq" id="WP_282584954.1">
    <property type="nucleotide sequence ID" value="NZ_JAMOIM010000006.1"/>
</dbReference>
<gene>
    <name evidence="5" type="ORF">M8523_11205</name>
</gene>
<keyword evidence="1" id="KW-0805">Transcription regulation</keyword>
<reference evidence="5" key="1">
    <citation type="submission" date="2022-05" db="EMBL/GenBank/DDBJ databases">
        <authorList>
            <person name="Pankratov T."/>
        </authorList>
    </citation>
    <scope>NUCLEOTIDE SEQUENCE</scope>
    <source>
        <strain evidence="5">BP6-180914</strain>
    </source>
</reference>